<protein>
    <submittedName>
        <fullName evidence="2">Mitochondrial import inner membrane translocase subunit TIM50</fullName>
    </submittedName>
</protein>
<evidence type="ECO:0000259" key="1">
    <source>
        <dbReference type="PROSITE" id="PS50969"/>
    </source>
</evidence>
<comment type="caution">
    <text evidence="2">The sequence shown here is derived from an EMBL/GenBank/DDBJ whole genome shotgun (WGS) entry which is preliminary data.</text>
</comment>
<dbReference type="Pfam" id="PF03031">
    <property type="entry name" value="NIF"/>
    <property type="match status" value="1"/>
</dbReference>
<dbReference type="Gene3D" id="3.40.50.1000">
    <property type="entry name" value="HAD superfamily/HAD-like"/>
    <property type="match status" value="1"/>
</dbReference>
<dbReference type="InterPro" id="IPR011948">
    <property type="entry name" value="Dullard_phosphatase"/>
</dbReference>
<feature type="domain" description="FCP1 homology" evidence="1">
    <location>
        <begin position="105"/>
        <end position="265"/>
    </location>
</feature>
<keyword evidence="3" id="KW-1185">Reference proteome</keyword>
<dbReference type="InterPro" id="IPR004274">
    <property type="entry name" value="FCP1_dom"/>
</dbReference>
<dbReference type="CDD" id="cd07521">
    <property type="entry name" value="HAD_FCP1-like"/>
    <property type="match status" value="1"/>
</dbReference>
<dbReference type="PROSITE" id="PS50969">
    <property type="entry name" value="FCP1"/>
    <property type="match status" value="1"/>
</dbReference>
<dbReference type="EMBL" id="JBANAX010000015">
    <property type="protein sequence ID" value="KAL1225947.1"/>
    <property type="molecule type" value="Genomic_DNA"/>
</dbReference>
<dbReference type="InterPro" id="IPR036412">
    <property type="entry name" value="HAD-like_sf"/>
</dbReference>
<dbReference type="AlphaFoldDB" id="A0ABD1C8Z4"/>
<dbReference type="PANTHER" id="PTHR12210">
    <property type="entry name" value="DULLARD PROTEIN PHOSPHATASE"/>
    <property type="match status" value="1"/>
</dbReference>
<accession>A0ABD1C8Z4</accession>
<dbReference type="Proteomes" id="UP001558713">
    <property type="component" value="Unassembled WGS sequence"/>
</dbReference>
<dbReference type="SMART" id="SM00577">
    <property type="entry name" value="CPDc"/>
    <property type="match status" value="1"/>
</dbReference>
<sequence>MATKLILKKTTKPINRHQRNYLRRHRKTQIGCTPSPAATTVIATINKSIYRCHRTFLCLLSRLENRKGYKGFKILKTRRDSDSDSDSVIFQNPYSLFHDRSGKSFDEVKKTIVLDLDETLVHSSMEKPEVPYDFVVNPRIDGQILTFYVIKRPGVDEFLKKIGEKYQIVVFTAGLREYASLVLDKLDPERRVISRSFYRDACSEIDGRLVKDLGFVMRDLRRVVIVDDNPNSYALQPENAFPIKPFCDDLNDVELKKLGEFFNGDCEKFEDMRVALKEFVGRDE</sequence>
<dbReference type="FunFam" id="3.40.50.1000:FF:000093">
    <property type="entry name" value="NLI interacting factor-like phosphatase family protein"/>
    <property type="match status" value="1"/>
</dbReference>
<dbReference type="InterPro" id="IPR023214">
    <property type="entry name" value="HAD_sf"/>
</dbReference>
<dbReference type="SUPFAM" id="SSF56784">
    <property type="entry name" value="HAD-like"/>
    <property type="match status" value="1"/>
</dbReference>
<name>A0ABD1C8Z4_CARAN</name>
<gene>
    <name evidence="2" type="ORF">V5N11_025577</name>
</gene>
<dbReference type="NCBIfam" id="TIGR02251">
    <property type="entry name" value="HIF-SF_euk"/>
    <property type="match status" value="1"/>
</dbReference>
<evidence type="ECO:0000313" key="3">
    <source>
        <dbReference type="Proteomes" id="UP001558713"/>
    </source>
</evidence>
<proteinExistence type="predicted"/>
<reference evidence="2 3" key="1">
    <citation type="submission" date="2024-04" db="EMBL/GenBank/DDBJ databases">
        <title>Genome assembly C_amara_ONT_v2.</title>
        <authorList>
            <person name="Yant L."/>
            <person name="Moore C."/>
            <person name="Slenker M."/>
        </authorList>
    </citation>
    <scope>NUCLEOTIDE SEQUENCE [LARGE SCALE GENOMIC DNA]</scope>
    <source>
        <tissue evidence="2">Leaf</tissue>
    </source>
</reference>
<evidence type="ECO:0000313" key="2">
    <source>
        <dbReference type="EMBL" id="KAL1225947.1"/>
    </source>
</evidence>
<dbReference type="InterPro" id="IPR050365">
    <property type="entry name" value="TIM50"/>
</dbReference>
<organism evidence="2 3">
    <name type="scientific">Cardamine amara subsp. amara</name>
    <dbReference type="NCBI Taxonomy" id="228776"/>
    <lineage>
        <taxon>Eukaryota</taxon>
        <taxon>Viridiplantae</taxon>
        <taxon>Streptophyta</taxon>
        <taxon>Embryophyta</taxon>
        <taxon>Tracheophyta</taxon>
        <taxon>Spermatophyta</taxon>
        <taxon>Magnoliopsida</taxon>
        <taxon>eudicotyledons</taxon>
        <taxon>Gunneridae</taxon>
        <taxon>Pentapetalae</taxon>
        <taxon>rosids</taxon>
        <taxon>malvids</taxon>
        <taxon>Brassicales</taxon>
        <taxon>Brassicaceae</taxon>
        <taxon>Cardamineae</taxon>
        <taxon>Cardamine</taxon>
    </lineage>
</organism>